<feature type="chain" id="PRO_5016738666" evidence="1">
    <location>
        <begin position="31"/>
        <end position="130"/>
    </location>
</feature>
<dbReference type="EMBL" id="UEGS01000001">
    <property type="protein sequence ID" value="SRX79603.1"/>
    <property type="molecule type" value="Genomic_DNA"/>
</dbReference>
<dbReference type="InterPro" id="IPR038468">
    <property type="entry name" value="MmpS_C"/>
</dbReference>
<accession>A0A375YES8</accession>
<dbReference type="Gene3D" id="2.60.40.2880">
    <property type="entry name" value="MmpS1-5, C-terminal soluble domain"/>
    <property type="match status" value="1"/>
</dbReference>
<feature type="signal peptide" evidence="1">
    <location>
        <begin position="1"/>
        <end position="30"/>
    </location>
</feature>
<dbReference type="AlphaFoldDB" id="A0A375YES8"/>
<evidence type="ECO:0000256" key="1">
    <source>
        <dbReference type="SAM" id="SignalP"/>
    </source>
</evidence>
<dbReference type="STRING" id="39692.BST38_11375"/>
<reference evidence="2 3" key="1">
    <citation type="submission" date="2018-05" db="EMBL/GenBank/DDBJ databases">
        <authorList>
            <consortium name="IHU Genomes"/>
        </authorList>
    </citation>
    <scope>NUCLEOTIDE SEQUENCE [LARGE SCALE GENOMIC DNA]</scope>
    <source>
        <strain evidence="2 3">P7335</strain>
    </source>
</reference>
<gene>
    <name evidence="2" type="ORF">MPP7335_01340</name>
</gene>
<keyword evidence="1" id="KW-0732">Signal</keyword>
<dbReference type="Proteomes" id="UP000252008">
    <property type="component" value="Unassembled WGS sequence"/>
</dbReference>
<name>A0A375YES8_MYCPF</name>
<evidence type="ECO:0000313" key="2">
    <source>
        <dbReference type="EMBL" id="SRX79603.1"/>
    </source>
</evidence>
<keyword evidence="3" id="KW-1185">Reference proteome</keyword>
<sequence length="130" mass="13978">MSAPRNRRGAAVLACAMMLSSVGSPANAWADDVVLYEVLSGQIAVANIEWQDATGRRYTPGATLPWRAAVPVQAPLGPPPNGSQIRAEWRRNAWPAKWVTVRISYRGKVICQNTLDVGNAACYGATARVT</sequence>
<organism evidence="2 3">
    <name type="scientific">Mycolicibacterium parafortuitum</name>
    <name type="common">Mycobacterium parafortuitum</name>
    <dbReference type="NCBI Taxonomy" id="39692"/>
    <lineage>
        <taxon>Bacteria</taxon>
        <taxon>Bacillati</taxon>
        <taxon>Actinomycetota</taxon>
        <taxon>Actinomycetes</taxon>
        <taxon>Mycobacteriales</taxon>
        <taxon>Mycobacteriaceae</taxon>
        <taxon>Mycolicibacterium</taxon>
    </lineage>
</organism>
<evidence type="ECO:0000313" key="3">
    <source>
        <dbReference type="Proteomes" id="UP000252008"/>
    </source>
</evidence>
<protein>
    <submittedName>
        <fullName evidence="2">Uncharacterized protein</fullName>
    </submittedName>
</protein>
<proteinExistence type="predicted"/>
<dbReference type="RefSeq" id="WP_420872518.1">
    <property type="nucleotide sequence ID" value="NZ_MVID01000008.1"/>
</dbReference>